<dbReference type="SMART" id="SM00175">
    <property type="entry name" value="RAB"/>
    <property type="match status" value="1"/>
</dbReference>
<dbReference type="PROSITE" id="PS51420">
    <property type="entry name" value="RHO"/>
    <property type="match status" value="1"/>
</dbReference>
<dbReference type="AlphaFoldDB" id="A0AAV6UA14"/>
<comment type="similarity">
    <text evidence="1">Belongs to the small GTPase superfamily. Rab family.</text>
</comment>
<sequence length="196" mass="22584">MLCHFTNGVFNKKFISTVGIDFSEKRMVYRSHHAEGNTGRSQRVHLQLWDTAGQERFRSLTTAFYRDVMGFVLLFDLTNEQSFLNIRNWLQQLKTHAYCENPDIILCGSKADLEDMRFMKEEKMREEAEKFGLPYFETSSVTGQNINKAFETMLDMVMLRIQKTVDGSILPGRRHGAPGLQLESKAASPQQRSCNC</sequence>
<evidence type="ECO:0000256" key="5">
    <source>
        <dbReference type="ARBA" id="ARBA00023289"/>
    </source>
</evidence>
<dbReference type="FunFam" id="3.40.50.300:FF:001447">
    <property type="entry name" value="Ras-related protein Rab-1B"/>
    <property type="match status" value="1"/>
</dbReference>
<dbReference type="InterPro" id="IPR001806">
    <property type="entry name" value="Small_GTPase"/>
</dbReference>
<proteinExistence type="inferred from homology"/>
<evidence type="ECO:0008006" key="9">
    <source>
        <dbReference type="Google" id="ProtNLM"/>
    </source>
</evidence>
<dbReference type="GO" id="GO:0005525">
    <property type="term" value="F:GTP binding"/>
    <property type="evidence" value="ECO:0007669"/>
    <property type="project" value="UniProtKB-KW"/>
</dbReference>
<name>A0AAV6UA14_9ARAC</name>
<evidence type="ECO:0000256" key="2">
    <source>
        <dbReference type="ARBA" id="ARBA00022741"/>
    </source>
</evidence>
<dbReference type="Gene3D" id="3.40.50.300">
    <property type="entry name" value="P-loop containing nucleotide triphosphate hydrolases"/>
    <property type="match status" value="1"/>
</dbReference>
<keyword evidence="8" id="KW-1185">Reference proteome</keyword>
<dbReference type="InterPro" id="IPR050305">
    <property type="entry name" value="Small_GTPase_Rab"/>
</dbReference>
<evidence type="ECO:0000313" key="8">
    <source>
        <dbReference type="Proteomes" id="UP000827092"/>
    </source>
</evidence>
<feature type="compositionally biased region" description="Polar residues" evidence="6">
    <location>
        <begin position="187"/>
        <end position="196"/>
    </location>
</feature>
<protein>
    <recommendedName>
        <fullName evidence="9">Ras-related protein Rab-27A</fullName>
    </recommendedName>
</protein>
<feature type="region of interest" description="Disordered" evidence="6">
    <location>
        <begin position="176"/>
        <end position="196"/>
    </location>
</feature>
<evidence type="ECO:0000256" key="1">
    <source>
        <dbReference type="ARBA" id="ARBA00006270"/>
    </source>
</evidence>
<evidence type="ECO:0000256" key="3">
    <source>
        <dbReference type="ARBA" id="ARBA00023134"/>
    </source>
</evidence>
<keyword evidence="2" id="KW-0547">Nucleotide-binding</keyword>
<keyword evidence="4" id="KW-0449">Lipoprotein</keyword>
<accession>A0AAV6UA14</accession>
<dbReference type="EMBL" id="JAFNEN010000560">
    <property type="protein sequence ID" value="KAG8180489.1"/>
    <property type="molecule type" value="Genomic_DNA"/>
</dbReference>
<dbReference type="Pfam" id="PF00071">
    <property type="entry name" value="Ras"/>
    <property type="match status" value="1"/>
</dbReference>
<organism evidence="7 8">
    <name type="scientific">Oedothorax gibbosus</name>
    <dbReference type="NCBI Taxonomy" id="931172"/>
    <lineage>
        <taxon>Eukaryota</taxon>
        <taxon>Metazoa</taxon>
        <taxon>Ecdysozoa</taxon>
        <taxon>Arthropoda</taxon>
        <taxon>Chelicerata</taxon>
        <taxon>Arachnida</taxon>
        <taxon>Araneae</taxon>
        <taxon>Araneomorphae</taxon>
        <taxon>Entelegynae</taxon>
        <taxon>Araneoidea</taxon>
        <taxon>Linyphiidae</taxon>
        <taxon>Erigoninae</taxon>
        <taxon>Oedothorax</taxon>
    </lineage>
</organism>
<evidence type="ECO:0000313" key="7">
    <source>
        <dbReference type="EMBL" id="KAG8180489.1"/>
    </source>
</evidence>
<gene>
    <name evidence="7" type="ORF">JTE90_007448</name>
</gene>
<dbReference type="PANTHER" id="PTHR47980">
    <property type="entry name" value="LD44762P"/>
    <property type="match status" value="1"/>
</dbReference>
<dbReference type="SMART" id="SM00173">
    <property type="entry name" value="RAS"/>
    <property type="match status" value="1"/>
</dbReference>
<keyword evidence="5" id="KW-0636">Prenylation</keyword>
<dbReference type="SMART" id="SM00176">
    <property type="entry name" value="RAN"/>
    <property type="match status" value="1"/>
</dbReference>
<comment type="caution">
    <text evidence="7">The sequence shown here is derived from an EMBL/GenBank/DDBJ whole genome shotgun (WGS) entry which is preliminary data.</text>
</comment>
<dbReference type="InterPro" id="IPR027417">
    <property type="entry name" value="P-loop_NTPase"/>
</dbReference>
<dbReference type="GO" id="GO:0003924">
    <property type="term" value="F:GTPase activity"/>
    <property type="evidence" value="ECO:0007669"/>
    <property type="project" value="InterPro"/>
</dbReference>
<dbReference type="PROSITE" id="PS51421">
    <property type="entry name" value="RAS"/>
    <property type="match status" value="1"/>
</dbReference>
<dbReference type="InterPro" id="IPR005225">
    <property type="entry name" value="Small_GTP-bd"/>
</dbReference>
<dbReference type="NCBIfam" id="TIGR00231">
    <property type="entry name" value="small_GTP"/>
    <property type="match status" value="1"/>
</dbReference>
<dbReference type="PRINTS" id="PR00449">
    <property type="entry name" value="RASTRNSFRMNG"/>
</dbReference>
<dbReference type="Proteomes" id="UP000827092">
    <property type="component" value="Unassembled WGS sequence"/>
</dbReference>
<evidence type="ECO:0000256" key="6">
    <source>
        <dbReference type="SAM" id="MobiDB-lite"/>
    </source>
</evidence>
<dbReference type="SUPFAM" id="SSF52540">
    <property type="entry name" value="P-loop containing nucleoside triphosphate hydrolases"/>
    <property type="match status" value="1"/>
</dbReference>
<keyword evidence="3" id="KW-0342">GTP-binding</keyword>
<dbReference type="SMART" id="SM00174">
    <property type="entry name" value="RHO"/>
    <property type="match status" value="1"/>
</dbReference>
<evidence type="ECO:0000256" key="4">
    <source>
        <dbReference type="ARBA" id="ARBA00023288"/>
    </source>
</evidence>
<reference evidence="7 8" key="1">
    <citation type="journal article" date="2022" name="Nat. Ecol. Evol.">
        <title>A masculinizing supergene underlies an exaggerated male reproductive morph in a spider.</title>
        <authorList>
            <person name="Hendrickx F."/>
            <person name="De Corte Z."/>
            <person name="Sonet G."/>
            <person name="Van Belleghem S.M."/>
            <person name="Kostlbacher S."/>
            <person name="Vangestel C."/>
        </authorList>
    </citation>
    <scope>NUCLEOTIDE SEQUENCE [LARGE SCALE GENOMIC DNA]</scope>
    <source>
        <strain evidence="7">W744_W776</strain>
    </source>
</reference>
<dbReference type="PROSITE" id="PS51419">
    <property type="entry name" value="RAB"/>
    <property type="match status" value="1"/>
</dbReference>